<dbReference type="EMBL" id="JAGYWB010000006">
    <property type="protein sequence ID" value="KAI0519677.1"/>
    <property type="molecule type" value="Genomic_DNA"/>
</dbReference>
<comment type="caution">
    <text evidence="2">The sequence shown here is derived from an EMBL/GenBank/DDBJ whole genome shotgun (WGS) entry which is preliminary data.</text>
</comment>
<evidence type="ECO:0000313" key="3">
    <source>
        <dbReference type="Proteomes" id="UP000829196"/>
    </source>
</evidence>
<feature type="compositionally biased region" description="Basic and acidic residues" evidence="1">
    <location>
        <begin position="62"/>
        <end position="75"/>
    </location>
</feature>
<gene>
    <name evidence="2" type="ORF">KFK09_007132</name>
</gene>
<accession>A0A8T3BVI2</accession>
<keyword evidence="3" id="KW-1185">Reference proteome</keyword>
<dbReference type="AlphaFoldDB" id="A0A8T3BVI2"/>
<sequence>MCGLCRTETLDYHSREKYRKVNVAVHGTPRCIRDNIDFDRFSGVGKQGTKIFRSPFLSSGQTERKRERERQRQHSGDSFSTADRGGICRED</sequence>
<evidence type="ECO:0000313" key="2">
    <source>
        <dbReference type="EMBL" id="KAI0519677.1"/>
    </source>
</evidence>
<organism evidence="2 3">
    <name type="scientific">Dendrobium nobile</name>
    <name type="common">Orchid</name>
    <dbReference type="NCBI Taxonomy" id="94219"/>
    <lineage>
        <taxon>Eukaryota</taxon>
        <taxon>Viridiplantae</taxon>
        <taxon>Streptophyta</taxon>
        <taxon>Embryophyta</taxon>
        <taxon>Tracheophyta</taxon>
        <taxon>Spermatophyta</taxon>
        <taxon>Magnoliopsida</taxon>
        <taxon>Liliopsida</taxon>
        <taxon>Asparagales</taxon>
        <taxon>Orchidaceae</taxon>
        <taxon>Epidendroideae</taxon>
        <taxon>Malaxideae</taxon>
        <taxon>Dendrobiinae</taxon>
        <taxon>Dendrobium</taxon>
    </lineage>
</organism>
<proteinExistence type="predicted"/>
<name>A0A8T3BVI2_DENNO</name>
<evidence type="ECO:0000256" key="1">
    <source>
        <dbReference type="SAM" id="MobiDB-lite"/>
    </source>
</evidence>
<reference evidence="2" key="1">
    <citation type="journal article" date="2022" name="Front. Genet.">
        <title>Chromosome-Scale Assembly of the Dendrobium nobile Genome Provides Insights Into the Molecular Mechanism of the Biosynthesis of the Medicinal Active Ingredient of Dendrobium.</title>
        <authorList>
            <person name="Xu Q."/>
            <person name="Niu S.-C."/>
            <person name="Li K.-L."/>
            <person name="Zheng P.-J."/>
            <person name="Zhang X.-J."/>
            <person name="Jia Y."/>
            <person name="Liu Y."/>
            <person name="Niu Y.-X."/>
            <person name="Yu L.-H."/>
            <person name="Chen D.-F."/>
            <person name="Zhang G.-Q."/>
        </authorList>
    </citation>
    <scope>NUCLEOTIDE SEQUENCE</scope>
    <source>
        <tissue evidence="2">Leaf</tissue>
    </source>
</reference>
<dbReference type="Proteomes" id="UP000829196">
    <property type="component" value="Unassembled WGS sequence"/>
</dbReference>
<feature type="region of interest" description="Disordered" evidence="1">
    <location>
        <begin position="52"/>
        <end position="91"/>
    </location>
</feature>
<protein>
    <submittedName>
        <fullName evidence="2">Uncharacterized protein</fullName>
    </submittedName>
</protein>